<evidence type="ECO:0000259" key="10">
    <source>
        <dbReference type="Pfam" id="PF13793"/>
    </source>
</evidence>
<accession>A0AB39W0C1</accession>
<dbReference type="GO" id="GO:0016301">
    <property type="term" value="F:kinase activity"/>
    <property type="evidence" value="ECO:0007669"/>
    <property type="project" value="UniProtKB-KW"/>
</dbReference>
<name>A0AB39W0C1_9FLAO</name>
<dbReference type="CDD" id="cd06223">
    <property type="entry name" value="PRTases_typeI"/>
    <property type="match status" value="1"/>
</dbReference>
<evidence type="ECO:0000256" key="2">
    <source>
        <dbReference type="ARBA" id="ARBA00022679"/>
    </source>
</evidence>
<evidence type="ECO:0000256" key="3">
    <source>
        <dbReference type="ARBA" id="ARBA00022727"/>
    </source>
</evidence>
<dbReference type="InterPro" id="IPR029057">
    <property type="entry name" value="PRTase-like"/>
</dbReference>
<keyword evidence="2" id="KW-0808">Transferase</keyword>
<evidence type="ECO:0000256" key="7">
    <source>
        <dbReference type="ARBA" id="ARBA00049535"/>
    </source>
</evidence>
<dbReference type="SMART" id="SM01400">
    <property type="entry name" value="Pribosyltran_N"/>
    <property type="match status" value="1"/>
</dbReference>
<organism evidence="11">
    <name type="scientific">Flavobacterium sp. WC2409</name>
    <dbReference type="NCBI Taxonomy" id="3234139"/>
    <lineage>
        <taxon>Bacteria</taxon>
        <taxon>Pseudomonadati</taxon>
        <taxon>Bacteroidota</taxon>
        <taxon>Flavobacteriia</taxon>
        <taxon>Flavobacteriales</taxon>
        <taxon>Flavobacteriaceae</taxon>
        <taxon>Flavobacterium</taxon>
    </lineage>
</organism>
<dbReference type="NCBIfam" id="TIGR01251">
    <property type="entry name" value="ribP_PPkin"/>
    <property type="match status" value="1"/>
</dbReference>
<evidence type="ECO:0000256" key="5">
    <source>
        <dbReference type="ARBA" id="ARBA00022777"/>
    </source>
</evidence>
<dbReference type="EC" id="2.7.6.1" evidence="1"/>
<evidence type="ECO:0000256" key="4">
    <source>
        <dbReference type="ARBA" id="ARBA00022741"/>
    </source>
</evidence>
<dbReference type="GO" id="GO:0006015">
    <property type="term" value="P:5-phosphoribose 1-diphosphate biosynthetic process"/>
    <property type="evidence" value="ECO:0007669"/>
    <property type="project" value="TreeGrafter"/>
</dbReference>
<gene>
    <name evidence="11" type="ORF">AB3G34_09240</name>
</gene>
<evidence type="ECO:0000256" key="1">
    <source>
        <dbReference type="ARBA" id="ARBA00013247"/>
    </source>
</evidence>
<dbReference type="InterPro" id="IPR005946">
    <property type="entry name" value="Rib-P_diPkinase"/>
</dbReference>
<comment type="catalytic activity">
    <reaction evidence="7">
        <text>D-ribose 5-phosphate + ATP = 5-phospho-alpha-D-ribose 1-diphosphate + AMP + H(+)</text>
        <dbReference type="Rhea" id="RHEA:15609"/>
        <dbReference type="ChEBI" id="CHEBI:15378"/>
        <dbReference type="ChEBI" id="CHEBI:30616"/>
        <dbReference type="ChEBI" id="CHEBI:58017"/>
        <dbReference type="ChEBI" id="CHEBI:78346"/>
        <dbReference type="ChEBI" id="CHEBI:456215"/>
        <dbReference type="EC" id="2.7.6.1"/>
    </reaction>
</comment>
<evidence type="ECO:0000313" key="11">
    <source>
        <dbReference type="EMBL" id="XDU94078.1"/>
    </source>
</evidence>
<dbReference type="Pfam" id="PF00156">
    <property type="entry name" value="Pribosyltran"/>
    <property type="match status" value="1"/>
</dbReference>
<sequence length="288" mass="32240">MKKIFFALPENEKLTLQLIQKEQGENGQVEIRKFPDGETYIRILSDVRDKEVFLVCTLHQPDNKIVPLFFLAKTAKEMGAKSVSLIAPYLAYMRQDTIFNPGEGVTSTYFASFISSFVNRLITIDPHLHRRSTLAEIYSIPTKMGHAAALISLYIKNNIKKPLLIGPDMESEQWVSEVAKNANAPYITLTKIRHGDRNVTVSIPQVEQYNNHTPVLVDDIISTGRTLIETILHLKKAGMQPPICIGVHAVFAGNAYQEILKSGAKEVITCNTIPHQSNKIDISDLLLS</sequence>
<keyword evidence="4" id="KW-0547">Nucleotide-binding</keyword>
<dbReference type="GO" id="GO:0006164">
    <property type="term" value="P:purine nucleotide biosynthetic process"/>
    <property type="evidence" value="ECO:0007669"/>
    <property type="project" value="TreeGrafter"/>
</dbReference>
<dbReference type="InterPro" id="IPR029099">
    <property type="entry name" value="Pribosyltran_N"/>
</dbReference>
<dbReference type="Pfam" id="PF13793">
    <property type="entry name" value="Pribosyltran_N"/>
    <property type="match status" value="1"/>
</dbReference>
<feature type="domain" description="Ribose-phosphate pyrophosphokinase N-terminal" evidence="10">
    <location>
        <begin position="5"/>
        <end position="115"/>
    </location>
</feature>
<proteinExistence type="inferred from homology"/>
<dbReference type="GO" id="GO:0004749">
    <property type="term" value="F:ribose phosphate diphosphokinase activity"/>
    <property type="evidence" value="ECO:0007669"/>
    <property type="project" value="UniProtKB-EC"/>
</dbReference>
<comment type="similarity">
    <text evidence="8">Belongs to the ribose-phosphate pyrophosphokinase family.</text>
</comment>
<dbReference type="GO" id="GO:0002189">
    <property type="term" value="C:ribose phosphate diphosphokinase complex"/>
    <property type="evidence" value="ECO:0007669"/>
    <property type="project" value="TreeGrafter"/>
</dbReference>
<dbReference type="GO" id="GO:0005737">
    <property type="term" value="C:cytoplasm"/>
    <property type="evidence" value="ECO:0007669"/>
    <property type="project" value="TreeGrafter"/>
</dbReference>
<dbReference type="Gene3D" id="3.40.50.2020">
    <property type="match status" value="2"/>
</dbReference>
<dbReference type="AlphaFoldDB" id="A0AB39W0C1"/>
<feature type="domain" description="Phosphoribosyltransferase" evidence="9">
    <location>
        <begin position="136"/>
        <end position="275"/>
    </location>
</feature>
<keyword evidence="5" id="KW-0418">Kinase</keyword>
<reference evidence="11" key="1">
    <citation type="submission" date="2024-07" db="EMBL/GenBank/DDBJ databases">
        <authorList>
            <person name="Biller S.J."/>
        </authorList>
    </citation>
    <scope>NUCLEOTIDE SEQUENCE</scope>
    <source>
        <strain evidence="11">WC2409</strain>
    </source>
</reference>
<evidence type="ECO:0000259" key="9">
    <source>
        <dbReference type="Pfam" id="PF00156"/>
    </source>
</evidence>
<dbReference type="GO" id="GO:0000287">
    <property type="term" value="F:magnesium ion binding"/>
    <property type="evidence" value="ECO:0007669"/>
    <property type="project" value="InterPro"/>
</dbReference>
<evidence type="ECO:0000256" key="6">
    <source>
        <dbReference type="ARBA" id="ARBA00022840"/>
    </source>
</evidence>
<dbReference type="InterPro" id="IPR000836">
    <property type="entry name" value="PRTase_dom"/>
</dbReference>
<protein>
    <recommendedName>
        <fullName evidence="1">ribose-phosphate diphosphokinase</fullName>
        <ecNumber evidence="1">2.7.6.1</ecNumber>
    </recommendedName>
</protein>
<keyword evidence="3 8" id="KW-0545">Nucleotide biosynthesis</keyword>
<dbReference type="PANTHER" id="PTHR10210:SF32">
    <property type="entry name" value="RIBOSE-PHOSPHATE PYROPHOSPHOKINASE 2"/>
    <property type="match status" value="1"/>
</dbReference>
<dbReference type="NCBIfam" id="NF005537">
    <property type="entry name" value="PRK07199.1"/>
    <property type="match status" value="1"/>
</dbReference>
<dbReference type="PANTHER" id="PTHR10210">
    <property type="entry name" value="RIBOSE-PHOSPHATE DIPHOSPHOKINASE FAMILY MEMBER"/>
    <property type="match status" value="1"/>
</dbReference>
<dbReference type="GO" id="GO:0005524">
    <property type="term" value="F:ATP binding"/>
    <property type="evidence" value="ECO:0007669"/>
    <property type="project" value="UniProtKB-KW"/>
</dbReference>
<dbReference type="SUPFAM" id="SSF53271">
    <property type="entry name" value="PRTase-like"/>
    <property type="match status" value="2"/>
</dbReference>
<dbReference type="EMBL" id="CP165625">
    <property type="protein sequence ID" value="XDU94078.1"/>
    <property type="molecule type" value="Genomic_DNA"/>
</dbReference>
<dbReference type="RefSeq" id="WP_369752244.1">
    <property type="nucleotide sequence ID" value="NZ_CP165625.1"/>
</dbReference>
<keyword evidence="6" id="KW-0067">ATP-binding</keyword>
<dbReference type="FunFam" id="3.40.50.2020:FF:000014">
    <property type="entry name" value="Ribose-phosphate pyrophosphokinase 1"/>
    <property type="match status" value="1"/>
</dbReference>
<evidence type="ECO:0000256" key="8">
    <source>
        <dbReference type="RuleBase" id="RU004324"/>
    </source>
</evidence>